<feature type="coiled-coil region" evidence="1">
    <location>
        <begin position="99"/>
        <end position="126"/>
    </location>
</feature>
<keyword evidence="1" id="KW-0175">Coiled coil</keyword>
<sequence length="812" mass="94261">MQVLWDLRKTFRCAVLKGSTSDITNVAQEVVHLFTAGSQGQKNTVLLLISDEQMLDKLKKCIMSTIAKNKIVTNKPVAILLSCVRKDVLLESDNVVLQRQLSDKEKQKFREKREELKAKYGDITQLHGFNIMQTNFSERYIQKSCEVFRSSRKARRPLKAQLAAFLALLNAYAPGSYLLESECLNFLRYKNSMDNDGAVEELMQPFSHLIVTFQQNDETKRRVRMAHPLIAKCCTEMLAHTGVPRSDTTRNFLNNFCRDEETEEFPQCLLGFVKDILTKREAKTQDKTGSDAKEDQERFSKLILDIQKMEGGVQCVSVLKVASKKFNQNPFFPQALSRFYYIEMKNYYQAEMWAKAANLRDPKNSFIADTLGQVYKNHLKAKEATAKSREILKLAKDAIEAFKHEEQLAEDEQETDMKEDGMITISNVFNSRGQFGFLQVCKILYDLLVSKNKTWREVLTKNVPLCSVLHMLGDSKLYRFNDLINILKDEVERKSEFFDKYLTYSKYSTDKEDPEYIFKDITDCYRKYIGNSPLKKTTQKIAQALQMLKKNRAATSAGVLACLDRAHTEKDLKEIATWWKEIWSSHYPGTAEVNYILAVIMLVNTGETLPAYSKPFKMFGKKIPMSEKDPPEQHMLALLLFWPANSEDECEFDLSQLIQQMRLSYEHTYQKHFQSRYLPPLFFIGKGQSLERLVHRKVVEQLSHKSNETKLDRSNNWRNESIFQNDEVRERLLRVEGRVRNYRVFATVGGTQIEIEANSQRNLWRQRRVSFYIGFTIRGPVAFSIQTENHHSGKRIYLSYMHVHNDTLLVMG</sequence>
<proteinExistence type="predicted"/>
<dbReference type="GeneTree" id="ENSGT00390000013973"/>
<dbReference type="Bgee" id="ENSPREG00000020495">
    <property type="expression patterns" value="Expressed in head and 1 other cell type or tissue"/>
</dbReference>
<protein>
    <submittedName>
        <fullName evidence="2">Uncharacterized protein</fullName>
    </submittedName>
</protein>
<reference evidence="2" key="2">
    <citation type="submission" date="2025-08" db="UniProtKB">
        <authorList>
            <consortium name="Ensembl"/>
        </authorList>
    </citation>
    <scope>IDENTIFICATION</scope>
    <source>
        <strain evidence="2">Guanapo</strain>
    </source>
</reference>
<organism evidence="2 3">
    <name type="scientific">Poecilia reticulata</name>
    <name type="common">Guppy</name>
    <name type="synonym">Acanthophacelus reticulatus</name>
    <dbReference type="NCBI Taxonomy" id="8081"/>
    <lineage>
        <taxon>Eukaryota</taxon>
        <taxon>Metazoa</taxon>
        <taxon>Chordata</taxon>
        <taxon>Craniata</taxon>
        <taxon>Vertebrata</taxon>
        <taxon>Euteleostomi</taxon>
        <taxon>Actinopterygii</taxon>
        <taxon>Neopterygii</taxon>
        <taxon>Teleostei</taxon>
        <taxon>Neoteleostei</taxon>
        <taxon>Acanthomorphata</taxon>
        <taxon>Ovalentaria</taxon>
        <taxon>Atherinomorphae</taxon>
        <taxon>Cyprinodontiformes</taxon>
        <taxon>Poeciliidae</taxon>
        <taxon>Poeciliinae</taxon>
        <taxon>Poecilia</taxon>
    </lineage>
</organism>
<dbReference type="Ensembl" id="ENSPRET00000030605.1">
    <property type="protein sequence ID" value="ENSPREP00000030263.1"/>
    <property type="gene ID" value="ENSPREG00000020495.1"/>
</dbReference>
<accession>A0A3P9Q8X5</accession>
<evidence type="ECO:0000256" key="1">
    <source>
        <dbReference type="SAM" id="Coils"/>
    </source>
</evidence>
<keyword evidence="3" id="KW-1185">Reference proteome</keyword>
<dbReference type="GO" id="GO:0005737">
    <property type="term" value="C:cytoplasm"/>
    <property type="evidence" value="ECO:0007669"/>
    <property type="project" value="TreeGrafter"/>
</dbReference>
<reference evidence="3" key="1">
    <citation type="submission" date="2013-11" db="EMBL/GenBank/DDBJ databases">
        <title>The genomic landscape of the Guanapo guppy.</title>
        <authorList>
            <person name="Kuenstner A."/>
            <person name="Dreyer C."/>
        </authorList>
    </citation>
    <scope>NUCLEOTIDE SEQUENCE</scope>
    <source>
        <strain evidence="3">Guanapo</strain>
    </source>
</reference>
<dbReference type="PANTHER" id="PTHR16155:SF18">
    <property type="entry name" value="STERILE ALPHA MOTIF DOMAIN-CONTAINING PROTEIN 9-LIKE"/>
    <property type="match status" value="1"/>
</dbReference>
<evidence type="ECO:0000313" key="2">
    <source>
        <dbReference type="Ensembl" id="ENSPREP00000030263.1"/>
    </source>
</evidence>
<evidence type="ECO:0000313" key="3">
    <source>
        <dbReference type="Proteomes" id="UP000242638"/>
    </source>
</evidence>
<dbReference type="OMA" id="KCREMHP"/>
<dbReference type="AlphaFoldDB" id="A0A3P9Q8X5"/>
<dbReference type="Proteomes" id="UP000242638">
    <property type="component" value="Unassembled WGS sequence"/>
</dbReference>
<reference evidence="2" key="3">
    <citation type="submission" date="2025-09" db="UniProtKB">
        <authorList>
            <consortium name="Ensembl"/>
        </authorList>
    </citation>
    <scope>IDENTIFICATION</scope>
    <source>
        <strain evidence="2">Guanapo</strain>
    </source>
</reference>
<dbReference type="PANTHER" id="PTHR16155">
    <property type="entry name" value="DED DOMAIN-CONTAINING PROTEIN"/>
    <property type="match status" value="1"/>
</dbReference>
<name>A0A3P9Q8X5_POERE</name>
<dbReference type="STRING" id="8081.ENSPREP00000030263"/>